<dbReference type="InterPro" id="IPR036097">
    <property type="entry name" value="HisK_dim/P_sf"/>
</dbReference>
<dbReference type="InterPro" id="IPR004358">
    <property type="entry name" value="Sig_transdc_His_kin-like_C"/>
</dbReference>
<dbReference type="PANTHER" id="PTHR45339">
    <property type="entry name" value="HYBRID SIGNAL TRANSDUCTION HISTIDINE KINASE J"/>
    <property type="match status" value="1"/>
</dbReference>
<dbReference type="InterPro" id="IPR000014">
    <property type="entry name" value="PAS"/>
</dbReference>
<dbReference type="InterPro" id="IPR001789">
    <property type="entry name" value="Sig_transdc_resp-reg_receiver"/>
</dbReference>
<dbReference type="EC" id="2.7.13.3" evidence="2"/>
<dbReference type="EMBL" id="CAJRAF010000002">
    <property type="protein sequence ID" value="CAG5000161.1"/>
    <property type="molecule type" value="Genomic_DNA"/>
</dbReference>
<evidence type="ECO:0000259" key="7">
    <source>
        <dbReference type="PROSITE" id="PS50110"/>
    </source>
</evidence>
<dbReference type="FunFam" id="3.30.565.10:FF:000010">
    <property type="entry name" value="Sensor histidine kinase RcsC"/>
    <property type="match status" value="1"/>
</dbReference>
<evidence type="ECO:0000259" key="9">
    <source>
        <dbReference type="PROSITE" id="PS50113"/>
    </source>
</evidence>
<dbReference type="CDD" id="cd17546">
    <property type="entry name" value="REC_hyHK_CKI1_RcsC-like"/>
    <property type="match status" value="1"/>
</dbReference>
<dbReference type="PROSITE" id="PS50109">
    <property type="entry name" value="HIS_KIN"/>
    <property type="match status" value="1"/>
</dbReference>
<feature type="domain" description="PAC" evidence="9">
    <location>
        <begin position="78"/>
        <end position="131"/>
    </location>
</feature>
<dbReference type="SUPFAM" id="SSF55874">
    <property type="entry name" value="ATPase domain of HSP90 chaperone/DNA topoisomerase II/histidine kinase"/>
    <property type="match status" value="1"/>
</dbReference>
<dbReference type="AlphaFoldDB" id="A0A916NBU0"/>
<name>A0A916NBU0_9BACT</name>
<comment type="catalytic activity">
    <reaction evidence="1">
        <text>ATP + protein L-histidine = ADP + protein N-phospho-L-histidine.</text>
        <dbReference type="EC" id="2.7.13.3"/>
    </reaction>
</comment>
<keyword evidence="11" id="KW-1185">Reference proteome</keyword>
<keyword evidence="3 5" id="KW-0597">Phosphoprotein</keyword>
<dbReference type="PRINTS" id="PR00344">
    <property type="entry name" value="BCTRLSENSOR"/>
</dbReference>
<dbReference type="Pfam" id="PF02518">
    <property type="entry name" value="HATPase_c"/>
    <property type="match status" value="1"/>
</dbReference>
<dbReference type="SMART" id="SM00086">
    <property type="entry name" value="PAC"/>
    <property type="match status" value="3"/>
</dbReference>
<evidence type="ECO:0000256" key="1">
    <source>
        <dbReference type="ARBA" id="ARBA00000085"/>
    </source>
</evidence>
<dbReference type="PROSITE" id="PS50112">
    <property type="entry name" value="PAS"/>
    <property type="match status" value="1"/>
</dbReference>
<dbReference type="Gene3D" id="1.10.287.130">
    <property type="match status" value="1"/>
</dbReference>
<gene>
    <name evidence="10" type="primary">rcsC_10</name>
    <name evidence="10" type="ORF">DYBT9275_02405</name>
</gene>
<dbReference type="Pfam" id="PF00072">
    <property type="entry name" value="Response_reg"/>
    <property type="match status" value="1"/>
</dbReference>
<evidence type="ECO:0000256" key="2">
    <source>
        <dbReference type="ARBA" id="ARBA00012438"/>
    </source>
</evidence>
<dbReference type="CDD" id="cd00130">
    <property type="entry name" value="PAS"/>
    <property type="match status" value="2"/>
</dbReference>
<accession>A0A916NBU0</accession>
<dbReference type="NCBIfam" id="TIGR00229">
    <property type="entry name" value="sensory_box"/>
    <property type="match status" value="2"/>
</dbReference>
<dbReference type="SUPFAM" id="SSF52172">
    <property type="entry name" value="CheY-like"/>
    <property type="match status" value="1"/>
</dbReference>
<evidence type="ECO:0000313" key="11">
    <source>
        <dbReference type="Proteomes" id="UP000680038"/>
    </source>
</evidence>
<reference evidence="10" key="1">
    <citation type="submission" date="2021-04" db="EMBL/GenBank/DDBJ databases">
        <authorList>
            <person name="Rodrigo-Torres L."/>
            <person name="Arahal R. D."/>
            <person name="Lucena T."/>
        </authorList>
    </citation>
    <scope>NUCLEOTIDE SEQUENCE</scope>
    <source>
        <strain evidence="10">CECT 9275</strain>
    </source>
</reference>
<feature type="domain" description="PAC" evidence="9">
    <location>
        <begin position="331"/>
        <end position="383"/>
    </location>
</feature>
<dbReference type="Gene3D" id="3.30.565.10">
    <property type="entry name" value="Histidine kinase-like ATPase, C-terminal domain"/>
    <property type="match status" value="1"/>
</dbReference>
<dbReference type="InterPro" id="IPR000700">
    <property type="entry name" value="PAS-assoc_C"/>
</dbReference>
<protein>
    <recommendedName>
        <fullName evidence="2">histidine kinase</fullName>
        <ecNumber evidence="2">2.7.13.3</ecNumber>
    </recommendedName>
</protein>
<keyword evidence="10" id="KW-0808">Transferase</keyword>
<dbReference type="Gene3D" id="3.40.50.2300">
    <property type="match status" value="1"/>
</dbReference>
<evidence type="ECO:0000313" key="10">
    <source>
        <dbReference type="EMBL" id="CAG5000161.1"/>
    </source>
</evidence>
<feature type="domain" description="Response regulatory" evidence="7">
    <location>
        <begin position="642"/>
        <end position="760"/>
    </location>
</feature>
<dbReference type="PROSITE" id="PS50113">
    <property type="entry name" value="PAC"/>
    <property type="match status" value="2"/>
</dbReference>
<sequence length="766" mass="86294">MPEFSPLSHVDTSPGFWEWDLQGGSVLYNPILKESLGYAQDEFPDEWRGWRSLIHPEDLLKLSRNFRNYIQSKIEKPLVEEVRFIRKDGSVIYVLIIGKITQRADSGMPEKMVGSHIDITSQKRASAELTGVRNLLHETNHLAKVGGWSLDLQTNEIIWTDIIRVIFEVPADFVPIRGSVINFFKGEENRQMLRDAVGKSIASGESFNMELLIVTDKGREVWIRCMWAPEFEDGVCTKLYGAIQDINEQKLTEERLLLKEQQLATFIQHSPVALAMLDRNMNHIAASDIWKSFFGLEGIDIRGMNYYEIFPQTPEAWKQNHKRGLAGEVLRMDEDSFVLPDGKIEWLQWEVRPWYETNGEVAGIIIYTAVITEKHAYQEALILAKKQAEQALEMKSKFLSVMSHEMRTPLNAVIGFINLLLQDPRPDQLENMNILKFSAENLLILIDDILNFSKLDAGKVQLEQIDFNLNLLLHNITSSLQNEAAAKDLKLELITDSLIPEYVTGDPVRTTQVITNLVSNAIKFTPSGKVSLISTMKGQDKDTVTIGFQVVDTGIGIAMEMQGNIFEMFTQADSGTTRKYGGSGLGLTISKRILEIMGSEMHLSSRVGEGSTFSFDIVFRRGNKTSLAGASFEPDKVLKGAEILIVDDYPINVKVVKKFLDQWGCACTVASNGSVALEMVKSKGYDLILMDLQMPVMDGYEATRLIRKLPGEEFGKLPVIAISASSAPEVSARMIEAGMNDYISKPFNPIDLHNKLAFYLNKFRRF</sequence>
<dbReference type="Pfam" id="PF08448">
    <property type="entry name" value="PAS_4"/>
    <property type="match status" value="1"/>
</dbReference>
<feature type="domain" description="Histidine kinase" evidence="6">
    <location>
        <begin position="401"/>
        <end position="621"/>
    </location>
</feature>
<dbReference type="InterPro" id="IPR011006">
    <property type="entry name" value="CheY-like_superfamily"/>
</dbReference>
<keyword evidence="10" id="KW-0418">Kinase</keyword>
<dbReference type="SMART" id="SM00388">
    <property type="entry name" value="HisKA"/>
    <property type="match status" value="1"/>
</dbReference>
<dbReference type="RefSeq" id="WP_215239043.1">
    <property type="nucleotide sequence ID" value="NZ_CAJRAF010000002.1"/>
</dbReference>
<dbReference type="InterPro" id="IPR003594">
    <property type="entry name" value="HATPase_dom"/>
</dbReference>
<dbReference type="Pfam" id="PF00512">
    <property type="entry name" value="HisKA"/>
    <property type="match status" value="1"/>
</dbReference>
<dbReference type="Proteomes" id="UP000680038">
    <property type="component" value="Unassembled WGS sequence"/>
</dbReference>
<proteinExistence type="predicted"/>
<dbReference type="InterPro" id="IPR005467">
    <property type="entry name" value="His_kinase_dom"/>
</dbReference>
<comment type="caution">
    <text evidence="10">The sequence shown here is derived from an EMBL/GenBank/DDBJ whole genome shotgun (WGS) entry which is preliminary data.</text>
</comment>
<evidence type="ECO:0000256" key="4">
    <source>
        <dbReference type="ARBA" id="ARBA00023012"/>
    </source>
</evidence>
<dbReference type="PROSITE" id="PS50110">
    <property type="entry name" value="RESPONSE_REGULATORY"/>
    <property type="match status" value="1"/>
</dbReference>
<dbReference type="Gene3D" id="3.30.450.20">
    <property type="entry name" value="PAS domain"/>
    <property type="match status" value="3"/>
</dbReference>
<dbReference type="CDD" id="cd16922">
    <property type="entry name" value="HATPase_EvgS-ArcB-TorS-like"/>
    <property type="match status" value="1"/>
</dbReference>
<evidence type="ECO:0000259" key="8">
    <source>
        <dbReference type="PROSITE" id="PS50112"/>
    </source>
</evidence>
<feature type="modified residue" description="4-aspartylphosphate" evidence="5">
    <location>
        <position position="691"/>
    </location>
</feature>
<keyword evidence="4" id="KW-0902">Two-component regulatory system</keyword>
<evidence type="ECO:0000259" key="6">
    <source>
        <dbReference type="PROSITE" id="PS50109"/>
    </source>
</evidence>
<dbReference type="InterPro" id="IPR001610">
    <property type="entry name" value="PAC"/>
</dbReference>
<dbReference type="SMART" id="SM00448">
    <property type="entry name" value="REC"/>
    <property type="match status" value="1"/>
</dbReference>
<dbReference type="Pfam" id="PF08447">
    <property type="entry name" value="PAS_3"/>
    <property type="match status" value="1"/>
</dbReference>
<dbReference type="InterPro" id="IPR036890">
    <property type="entry name" value="HATPase_C_sf"/>
</dbReference>
<dbReference type="InterPro" id="IPR035965">
    <property type="entry name" value="PAS-like_dom_sf"/>
</dbReference>
<dbReference type="InterPro" id="IPR013656">
    <property type="entry name" value="PAS_4"/>
</dbReference>
<evidence type="ECO:0000256" key="3">
    <source>
        <dbReference type="ARBA" id="ARBA00022553"/>
    </source>
</evidence>
<evidence type="ECO:0000256" key="5">
    <source>
        <dbReference type="PROSITE-ProRule" id="PRU00169"/>
    </source>
</evidence>
<dbReference type="InterPro" id="IPR003661">
    <property type="entry name" value="HisK_dim/P_dom"/>
</dbReference>
<dbReference type="SUPFAM" id="SSF47384">
    <property type="entry name" value="Homodimeric domain of signal transducing histidine kinase"/>
    <property type="match status" value="1"/>
</dbReference>
<dbReference type="GO" id="GO:0000155">
    <property type="term" value="F:phosphorelay sensor kinase activity"/>
    <property type="evidence" value="ECO:0007669"/>
    <property type="project" value="InterPro"/>
</dbReference>
<feature type="domain" description="PAS" evidence="8">
    <location>
        <begin position="20"/>
        <end position="73"/>
    </location>
</feature>
<organism evidence="10 11">
    <name type="scientific">Dyadobacter helix</name>
    <dbReference type="NCBI Taxonomy" id="2822344"/>
    <lineage>
        <taxon>Bacteria</taxon>
        <taxon>Pseudomonadati</taxon>
        <taxon>Bacteroidota</taxon>
        <taxon>Cytophagia</taxon>
        <taxon>Cytophagales</taxon>
        <taxon>Spirosomataceae</taxon>
        <taxon>Dyadobacter</taxon>
    </lineage>
</organism>
<dbReference type="SMART" id="SM00091">
    <property type="entry name" value="PAS"/>
    <property type="match status" value="2"/>
</dbReference>
<dbReference type="CDD" id="cd00082">
    <property type="entry name" value="HisKA"/>
    <property type="match status" value="1"/>
</dbReference>
<dbReference type="SMART" id="SM00387">
    <property type="entry name" value="HATPase_c"/>
    <property type="match status" value="1"/>
</dbReference>
<dbReference type="SUPFAM" id="SSF55785">
    <property type="entry name" value="PYP-like sensor domain (PAS domain)"/>
    <property type="match status" value="3"/>
</dbReference>
<dbReference type="InterPro" id="IPR013655">
    <property type="entry name" value="PAS_fold_3"/>
</dbReference>
<dbReference type="PANTHER" id="PTHR45339:SF1">
    <property type="entry name" value="HYBRID SIGNAL TRANSDUCTION HISTIDINE KINASE J"/>
    <property type="match status" value="1"/>
</dbReference>